<evidence type="ECO:0000313" key="2">
    <source>
        <dbReference type="EMBL" id="ORW67764.1"/>
    </source>
</evidence>
<keyword evidence="1" id="KW-0175">Coiled coil</keyword>
<gene>
    <name evidence="2" type="ORF">AWC22_27235</name>
</gene>
<evidence type="ECO:0000313" key="3">
    <source>
        <dbReference type="Proteomes" id="UP000193087"/>
    </source>
</evidence>
<dbReference type="RefSeq" id="WP_085252240.1">
    <property type="nucleotide sequence ID" value="NZ_CAJMWJ010000001.1"/>
</dbReference>
<dbReference type="STRING" id="486698.AWC22_27235"/>
<proteinExistence type="predicted"/>
<feature type="coiled-coil region" evidence="1">
    <location>
        <begin position="87"/>
        <end position="217"/>
    </location>
</feature>
<dbReference type="AlphaFoldDB" id="A0A1X2BVY8"/>
<organism evidence="2 3">
    <name type="scientific">Mycobacterium riyadhense</name>
    <dbReference type="NCBI Taxonomy" id="486698"/>
    <lineage>
        <taxon>Bacteria</taxon>
        <taxon>Bacillati</taxon>
        <taxon>Actinomycetota</taxon>
        <taxon>Actinomycetes</taxon>
        <taxon>Mycobacteriales</taxon>
        <taxon>Mycobacteriaceae</taxon>
        <taxon>Mycobacterium</taxon>
    </lineage>
</organism>
<name>A0A1X2BVY8_9MYCO</name>
<comment type="caution">
    <text evidence="2">The sequence shown here is derived from an EMBL/GenBank/DDBJ whole genome shotgun (WGS) entry which is preliminary data.</text>
</comment>
<dbReference type="Proteomes" id="UP000193087">
    <property type="component" value="Unassembled WGS sequence"/>
</dbReference>
<keyword evidence="3" id="KW-1185">Reference proteome</keyword>
<accession>A0A1X2BVY8</accession>
<dbReference type="EMBL" id="LQPQ01000178">
    <property type="protein sequence ID" value="ORW67764.1"/>
    <property type="molecule type" value="Genomic_DNA"/>
</dbReference>
<evidence type="ECO:0000256" key="1">
    <source>
        <dbReference type="SAM" id="Coils"/>
    </source>
</evidence>
<dbReference type="OrthoDB" id="4707312at2"/>
<protein>
    <submittedName>
        <fullName evidence="2">Uncharacterized protein</fullName>
    </submittedName>
</protein>
<dbReference type="GeneID" id="93494512"/>
<reference evidence="2 3" key="1">
    <citation type="submission" date="2016-01" db="EMBL/GenBank/DDBJ databases">
        <title>The new phylogeny of the genus Mycobacterium.</title>
        <authorList>
            <person name="Tarcisio F."/>
            <person name="Conor M."/>
            <person name="Antonella G."/>
            <person name="Elisabetta G."/>
            <person name="Giulia F.S."/>
            <person name="Sara T."/>
            <person name="Anna F."/>
            <person name="Clotilde B."/>
            <person name="Roberto B."/>
            <person name="Veronica D.S."/>
            <person name="Fabio R."/>
            <person name="Monica P."/>
            <person name="Olivier J."/>
            <person name="Enrico T."/>
            <person name="Nicola S."/>
        </authorList>
    </citation>
    <scope>NUCLEOTIDE SEQUENCE [LARGE SCALE GENOMIC DNA]</scope>
    <source>
        <strain evidence="2 3">DSM 45176</strain>
    </source>
</reference>
<sequence length="395" mass="42945">MTTTRQHIEDLDPTAWAALTKRAAAVAVAAAQRFGSTPPVELLAVATMTERDLVEHRARLGPARKRPSAMMRLVEADHLRVIAEGHARQALQDKKDAEAAASLARAEAEQSARDATAARERVRQIQAQAARKDAERSAERAAAQQAIEQMRTELERVRADAAAEVAAVGEQFKAAEARARQRTEERTAERATARQAFEQLRDELERVRADAAAEVAAARGHADAEIVAARQTAEAEVEQIRAAAAAEIADESSQLLTIPVPPLGVSAHTGRIEHAVSVVRQIDYVLEAGLIEDAGDDVESRRPIDTELVRSLVRTVRVQAADLAEELHSLSSHYTVQWQIEAADSYASAAASAYGALLQRIATAIEQLGQHDDSANAEVVQMVTTMLADHPWRRY</sequence>